<keyword evidence="13" id="KW-1185">Reference proteome</keyword>
<evidence type="ECO:0000256" key="11">
    <source>
        <dbReference type="RuleBase" id="RU365087"/>
    </source>
</evidence>
<dbReference type="Proteomes" id="UP000267464">
    <property type="component" value="Unassembled WGS sequence"/>
</dbReference>
<name>A0A3N7J166_9BURK</name>
<dbReference type="GO" id="GO:0005886">
    <property type="term" value="C:plasma membrane"/>
    <property type="evidence" value="ECO:0007669"/>
    <property type="project" value="UniProtKB-SubCell"/>
</dbReference>
<dbReference type="InterPro" id="IPR004692">
    <property type="entry name" value="SecG"/>
</dbReference>
<reference evidence="12 13" key="2">
    <citation type="submission" date="2018-12" db="EMBL/GenBank/DDBJ databases">
        <title>Rhizobacter gummiphilus sp. nov., a rubber-degrading bacterium isolated from the soil of a botanical garden in Japan.</title>
        <authorList>
            <person name="Shunsuke S.S."/>
        </authorList>
    </citation>
    <scope>NUCLEOTIDE SEQUENCE [LARGE SCALE GENOMIC DNA]</scope>
    <source>
        <strain evidence="12 13">S-16</strain>
    </source>
</reference>
<evidence type="ECO:0000313" key="13">
    <source>
        <dbReference type="Proteomes" id="UP000267464"/>
    </source>
</evidence>
<dbReference type="Pfam" id="PF03840">
    <property type="entry name" value="SecG"/>
    <property type="match status" value="1"/>
</dbReference>
<comment type="similarity">
    <text evidence="2 11">Belongs to the SecG family.</text>
</comment>
<comment type="subcellular location">
    <subcellularLocation>
        <location evidence="1 11">Cell membrane</location>
        <topology evidence="1 11">Multi-pass membrane protein</topology>
    </subcellularLocation>
</comment>
<gene>
    <name evidence="12" type="primary">secG</name>
    <name evidence="12" type="ORF">DZC73_07295</name>
</gene>
<sequence length="140" mass="13353">MSWLHSLVVVIQILAALAMIGLVLVQHGKGADMGASFGSGASGSLFGATGSANFLSRSTAVCAGLFFICTLSLAFLSSNSVRSTGGTGSVLDRAPVTAPAPAASSNVPQIPTGVAPAGGASAAGAAPAAAASTAPAIPTK</sequence>
<protein>
    <recommendedName>
        <fullName evidence="3 11">Protein-export membrane protein SecG</fullName>
    </recommendedName>
</protein>
<reference evidence="12 13" key="1">
    <citation type="submission" date="2018-08" db="EMBL/GenBank/DDBJ databases">
        <authorList>
            <person name="Khan S.A."/>
            <person name="Jeon C.O."/>
            <person name="Chun B.H."/>
            <person name="Jeong S.E."/>
        </authorList>
    </citation>
    <scope>NUCLEOTIDE SEQUENCE [LARGE SCALE GENOMIC DNA]</scope>
    <source>
        <strain evidence="12 13">S-16</strain>
    </source>
</reference>
<dbReference type="EMBL" id="QUSW01000002">
    <property type="protein sequence ID" value="RQP24692.1"/>
    <property type="molecule type" value="Genomic_DNA"/>
</dbReference>
<accession>A0A3N7J166</accession>
<dbReference type="NCBIfam" id="TIGR00810">
    <property type="entry name" value="secG"/>
    <property type="match status" value="1"/>
</dbReference>
<evidence type="ECO:0000256" key="9">
    <source>
        <dbReference type="ARBA" id="ARBA00023010"/>
    </source>
</evidence>
<comment type="function">
    <text evidence="11">Involved in protein export. Participates in an early event of protein translocation.</text>
</comment>
<evidence type="ECO:0000256" key="8">
    <source>
        <dbReference type="ARBA" id="ARBA00022989"/>
    </source>
</evidence>
<keyword evidence="8 11" id="KW-1133">Transmembrane helix</keyword>
<dbReference type="PANTHER" id="PTHR34182:SF1">
    <property type="entry name" value="PROTEIN-EXPORT MEMBRANE PROTEIN SECG"/>
    <property type="match status" value="1"/>
</dbReference>
<keyword evidence="10 11" id="KW-0472">Membrane</keyword>
<dbReference type="PRINTS" id="PR01651">
    <property type="entry name" value="SECGEXPORT"/>
</dbReference>
<evidence type="ECO:0000256" key="5">
    <source>
        <dbReference type="ARBA" id="ARBA00022475"/>
    </source>
</evidence>
<evidence type="ECO:0000256" key="2">
    <source>
        <dbReference type="ARBA" id="ARBA00008445"/>
    </source>
</evidence>
<dbReference type="OrthoDB" id="8566211at2"/>
<keyword evidence="7 11" id="KW-0653">Protein transport</keyword>
<dbReference type="GO" id="GO:0065002">
    <property type="term" value="P:intracellular protein transmembrane transport"/>
    <property type="evidence" value="ECO:0007669"/>
    <property type="project" value="TreeGrafter"/>
</dbReference>
<dbReference type="GO" id="GO:0043952">
    <property type="term" value="P:protein transport by the Sec complex"/>
    <property type="evidence" value="ECO:0007669"/>
    <property type="project" value="TreeGrafter"/>
</dbReference>
<evidence type="ECO:0000256" key="10">
    <source>
        <dbReference type="ARBA" id="ARBA00023136"/>
    </source>
</evidence>
<proteinExistence type="inferred from homology"/>
<keyword evidence="9 11" id="KW-0811">Translocation</keyword>
<evidence type="ECO:0000256" key="6">
    <source>
        <dbReference type="ARBA" id="ARBA00022692"/>
    </source>
</evidence>
<dbReference type="RefSeq" id="WP_124539586.1">
    <property type="nucleotide sequence ID" value="NZ_QUSW01000002.1"/>
</dbReference>
<evidence type="ECO:0000256" key="1">
    <source>
        <dbReference type="ARBA" id="ARBA00004651"/>
    </source>
</evidence>
<organism evidence="12 13">
    <name type="scientific">Piscinibacter terrae</name>
    <dbReference type="NCBI Taxonomy" id="2496871"/>
    <lineage>
        <taxon>Bacteria</taxon>
        <taxon>Pseudomonadati</taxon>
        <taxon>Pseudomonadota</taxon>
        <taxon>Betaproteobacteria</taxon>
        <taxon>Burkholderiales</taxon>
        <taxon>Sphaerotilaceae</taxon>
        <taxon>Piscinibacter</taxon>
    </lineage>
</organism>
<dbReference type="GO" id="GO:0015450">
    <property type="term" value="F:protein-transporting ATPase activity"/>
    <property type="evidence" value="ECO:0007669"/>
    <property type="project" value="UniProtKB-UniRule"/>
</dbReference>
<feature type="transmembrane region" description="Helical" evidence="11">
    <location>
        <begin position="54"/>
        <end position="76"/>
    </location>
</feature>
<evidence type="ECO:0000256" key="4">
    <source>
        <dbReference type="ARBA" id="ARBA00022448"/>
    </source>
</evidence>
<dbReference type="GO" id="GO:0009306">
    <property type="term" value="P:protein secretion"/>
    <property type="evidence" value="ECO:0007669"/>
    <property type="project" value="UniProtKB-UniRule"/>
</dbReference>
<evidence type="ECO:0000256" key="7">
    <source>
        <dbReference type="ARBA" id="ARBA00022927"/>
    </source>
</evidence>
<keyword evidence="4 11" id="KW-0813">Transport</keyword>
<comment type="caution">
    <text evidence="11">Lacks conserved residue(s) required for the propagation of feature annotation.</text>
</comment>
<dbReference type="PANTHER" id="PTHR34182">
    <property type="entry name" value="PROTEIN-EXPORT MEMBRANE PROTEIN SECG"/>
    <property type="match status" value="1"/>
</dbReference>
<dbReference type="AlphaFoldDB" id="A0A3N7J166"/>
<keyword evidence="5 11" id="KW-1003">Cell membrane</keyword>
<comment type="caution">
    <text evidence="12">The sequence shown here is derived from an EMBL/GenBank/DDBJ whole genome shotgun (WGS) entry which is preliminary data.</text>
</comment>
<keyword evidence="6 11" id="KW-0812">Transmembrane</keyword>
<evidence type="ECO:0000256" key="3">
    <source>
        <dbReference type="ARBA" id="ARBA00017876"/>
    </source>
</evidence>
<evidence type="ECO:0000313" key="12">
    <source>
        <dbReference type="EMBL" id="RQP24692.1"/>
    </source>
</evidence>